<name>A0A517MA89_9BACT</name>
<evidence type="ECO:0000259" key="3">
    <source>
        <dbReference type="PROSITE" id="PS51186"/>
    </source>
</evidence>
<gene>
    <name evidence="4" type="primary">yjaB</name>
    <name evidence="4" type="ORF">FF011L_05470</name>
</gene>
<dbReference type="EMBL" id="CP036262">
    <property type="protein sequence ID" value="QDS91812.1"/>
    <property type="molecule type" value="Genomic_DNA"/>
</dbReference>
<dbReference type="PANTHER" id="PTHR43800:SF1">
    <property type="entry name" value="PEPTIDYL-LYSINE N-ACETYLTRANSFERASE YJAB"/>
    <property type="match status" value="1"/>
</dbReference>
<keyword evidence="2 4" id="KW-0012">Acyltransferase</keyword>
<dbReference type="AlphaFoldDB" id="A0A517MA89"/>
<dbReference type="SUPFAM" id="SSF55729">
    <property type="entry name" value="Acyl-CoA N-acyltransferases (Nat)"/>
    <property type="match status" value="1"/>
</dbReference>
<dbReference type="CDD" id="cd04301">
    <property type="entry name" value="NAT_SF"/>
    <property type="match status" value="1"/>
</dbReference>
<dbReference type="OrthoDB" id="9789605at2"/>
<dbReference type="InterPro" id="IPR000182">
    <property type="entry name" value="GNAT_dom"/>
</dbReference>
<dbReference type="PROSITE" id="PS51186">
    <property type="entry name" value="GNAT"/>
    <property type="match status" value="1"/>
</dbReference>
<dbReference type="InterPro" id="IPR016181">
    <property type="entry name" value="Acyl_CoA_acyltransferase"/>
</dbReference>
<organism evidence="4 5">
    <name type="scientific">Roseimaritima multifibrata</name>
    <dbReference type="NCBI Taxonomy" id="1930274"/>
    <lineage>
        <taxon>Bacteria</taxon>
        <taxon>Pseudomonadati</taxon>
        <taxon>Planctomycetota</taxon>
        <taxon>Planctomycetia</taxon>
        <taxon>Pirellulales</taxon>
        <taxon>Pirellulaceae</taxon>
        <taxon>Roseimaritima</taxon>
    </lineage>
</organism>
<dbReference type="Pfam" id="PF13508">
    <property type="entry name" value="Acetyltransf_7"/>
    <property type="match status" value="1"/>
</dbReference>
<keyword evidence="1 4" id="KW-0808">Transferase</keyword>
<reference evidence="4 5" key="1">
    <citation type="submission" date="2019-02" db="EMBL/GenBank/DDBJ databases">
        <title>Deep-cultivation of Planctomycetes and their phenomic and genomic characterization uncovers novel biology.</title>
        <authorList>
            <person name="Wiegand S."/>
            <person name="Jogler M."/>
            <person name="Boedeker C."/>
            <person name="Pinto D."/>
            <person name="Vollmers J."/>
            <person name="Rivas-Marin E."/>
            <person name="Kohn T."/>
            <person name="Peeters S.H."/>
            <person name="Heuer A."/>
            <person name="Rast P."/>
            <person name="Oberbeckmann S."/>
            <person name="Bunk B."/>
            <person name="Jeske O."/>
            <person name="Meyerdierks A."/>
            <person name="Storesund J.E."/>
            <person name="Kallscheuer N."/>
            <person name="Luecker S."/>
            <person name="Lage O.M."/>
            <person name="Pohl T."/>
            <person name="Merkel B.J."/>
            <person name="Hornburger P."/>
            <person name="Mueller R.-W."/>
            <person name="Bruemmer F."/>
            <person name="Labrenz M."/>
            <person name="Spormann A.M."/>
            <person name="Op den Camp H."/>
            <person name="Overmann J."/>
            <person name="Amann R."/>
            <person name="Jetten M.S.M."/>
            <person name="Mascher T."/>
            <person name="Medema M.H."/>
            <person name="Devos D.P."/>
            <person name="Kaster A.-K."/>
            <person name="Ovreas L."/>
            <person name="Rohde M."/>
            <person name="Galperin M.Y."/>
            <person name="Jogler C."/>
        </authorList>
    </citation>
    <scope>NUCLEOTIDE SEQUENCE [LARGE SCALE GENOMIC DNA]</scope>
    <source>
        <strain evidence="4 5">FF011L</strain>
    </source>
</reference>
<evidence type="ECO:0000256" key="2">
    <source>
        <dbReference type="ARBA" id="ARBA00023315"/>
    </source>
</evidence>
<dbReference type="Gene3D" id="3.40.630.30">
    <property type="match status" value="1"/>
</dbReference>
<feature type="domain" description="N-acetyltransferase" evidence="3">
    <location>
        <begin position="1"/>
        <end position="139"/>
    </location>
</feature>
<dbReference type="GO" id="GO:0016747">
    <property type="term" value="F:acyltransferase activity, transferring groups other than amino-acyl groups"/>
    <property type="evidence" value="ECO:0007669"/>
    <property type="project" value="InterPro"/>
</dbReference>
<keyword evidence="5" id="KW-1185">Reference proteome</keyword>
<protein>
    <submittedName>
        <fullName evidence="4">Putative N-acetyltransferase YjaB</fullName>
        <ecNumber evidence="4">2.3.1.-</ecNumber>
    </submittedName>
</protein>
<evidence type="ECO:0000256" key="1">
    <source>
        <dbReference type="ARBA" id="ARBA00022679"/>
    </source>
</evidence>
<dbReference type="PANTHER" id="PTHR43800">
    <property type="entry name" value="PEPTIDYL-LYSINE N-ACETYLTRANSFERASE YJAB"/>
    <property type="match status" value="1"/>
</dbReference>
<sequence length="139" mass="15560">MIRKYEASDLNDLLETWAAASELAHPFLTQEFLASERENIPNVYLPIADTWVFESEGQVIGFIALIGNEIGAIFVHPSIQRTGVGTSLMEKAKALHEELEVEVFVSNTIGRGFYAKCGFTLMEEKLHEPTGQQVMRLNC</sequence>
<proteinExistence type="predicted"/>
<evidence type="ECO:0000313" key="4">
    <source>
        <dbReference type="EMBL" id="QDS91812.1"/>
    </source>
</evidence>
<dbReference type="EC" id="2.3.1.-" evidence="4"/>
<dbReference type="RefSeq" id="WP_145349988.1">
    <property type="nucleotide sequence ID" value="NZ_CP036262.1"/>
</dbReference>
<dbReference type="KEGG" id="rml:FF011L_05470"/>
<dbReference type="Proteomes" id="UP000320672">
    <property type="component" value="Chromosome"/>
</dbReference>
<accession>A0A517MA89</accession>
<evidence type="ECO:0000313" key="5">
    <source>
        <dbReference type="Proteomes" id="UP000320672"/>
    </source>
</evidence>